<dbReference type="Pfam" id="PF02223">
    <property type="entry name" value="Thymidylate_kin"/>
    <property type="match status" value="1"/>
</dbReference>
<keyword evidence="4 10" id="KW-0808">Transferase</keyword>
<name>A0ABW3MT18_9MICO</name>
<keyword evidence="5 10" id="KW-0545">Nucleotide biosynthesis</keyword>
<evidence type="ECO:0000256" key="6">
    <source>
        <dbReference type="ARBA" id="ARBA00022741"/>
    </source>
</evidence>
<dbReference type="InterPro" id="IPR039430">
    <property type="entry name" value="Thymidylate_kin-like_dom"/>
</dbReference>
<dbReference type="EC" id="2.7.4.9" evidence="2 10"/>
<comment type="function">
    <text evidence="10">Phosphorylation of dTMP to form dTDP in both de novo and salvage pathways of dTTP synthesis.</text>
</comment>
<comment type="caution">
    <text evidence="12">The sequence shown here is derived from an EMBL/GenBank/DDBJ whole genome shotgun (WGS) entry which is preliminary data.</text>
</comment>
<evidence type="ECO:0000313" key="13">
    <source>
        <dbReference type="Proteomes" id="UP001597046"/>
    </source>
</evidence>
<evidence type="ECO:0000259" key="11">
    <source>
        <dbReference type="Pfam" id="PF02223"/>
    </source>
</evidence>
<evidence type="ECO:0000256" key="10">
    <source>
        <dbReference type="HAMAP-Rule" id="MF_00165"/>
    </source>
</evidence>
<evidence type="ECO:0000256" key="9">
    <source>
        <dbReference type="ARBA" id="ARBA00048743"/>
    </source>
</evidence>
<feature type="domain" description="Thymidylate kinase-like" evidence="11">
    <location>
        <begin position="22"/>
        <end position="206"/>
    </location>
</feature>
<evidence type="ECO:0000256" key="1">
    <source>
        <dbReference type="ARBA" id="ARBA00009776"/>
    </source>
</evidence>
<comment type="similarity">
    <text evidence="1 10">Belongs to the thymidylate kinase family.</text>
</comment>
<dbReference type="InterPro" id="IPR027417">
    <property type="entry name" value="P-loop_NTPase"/>
</dbReference>
<proteinExistence type="inferred from homology"/>
<sequence length="219" mass="23486">MTENLAAATPRVGSAPGLFVCFEGGDGAGKTTQVRLLTDVLEKKGREVLVTRQPGGTPLGAQIRELVLHGDHVAARAEALLFAADKAHHVDQLIKPALADGKVVITDRYVDSSITYQGAGRELGADEITALQHWAVGGLLPDLTIVLDVSPEVGRERRGDVHDRLESEADAFHAAVRRGYLELASQDPERYLVLDASKPVEHLHAAVVDGIDRVTRGRA</sequence>
<evidence type="ECO:0000313" key="12">
    <source>
        <dbReference type="EMBL" id="MFD1053730.1"/>
    </source>
</evidence>
<evidence type="ECO:0000256" key="3">
    <source>
        <dbReference type="ARBA" id="ARBA00017144"/>
    </source>
</evidence>
<dbReference type="Gene3D" id="3.40.50.300">
    <property type="entry name" value="P-loop containing nucleotide triphosphate hydrolases"/>
    <property type="match status" value="1"/>
</dbReference>
<dbReference type="GO" id="GO:0004798">
    <property type="term" value="F:dTMP kinase activity"/>
    <property type="evidence" value="ECO:0007669"/>
    <property type="project" value="UniProtKB-EC"/>
</dbReference>
<organism evidence="12 13">
    <name type="scientific">Terrabacter terrigena</name>
    <dbReference type="NCBI Taxonomy" id="574718"/>
    <lineage>
        <taxon>Bacteria</taxon>
        <taxon>Bacillati</taxon>
        <taxon>Actinomycetota</taxon>
        <taxon>Actinomycetes</taxon>
        <taxon>Micrococcales</taxon>
        <taxon>Intrasporangiaceae</taxon>
        <taxon>Terrabacter</taxon>
    </lineage>
</organism>
<dbReference type="PANTHER" id="PTHR10344">
    <property type="entry name" value="THYMIDYLATE KINASE"/>
    <property type="match status" value="1"/>
</dbReference>
<keyword evidence="6 10" id="KW-0547">Nucleotide-binding</keyword>
<accession>A0ABW3MT18</accession>
<dbReference type="HAMAP" id="MF_00165">
    <property type="entry name" value="Thymidylate_kinase"/>
    <property type="match status" value="1"/>
</dbReference>
<keyword evidence="13" id="KW-1185">Reference proteome</keyword>
<dbReference type="PANTHER" id="PTHR10344:SF4">
    <property type="entry name" value="UMP-CMP KINASE 2, MITOCHONDRIAL"/>
    <property type="match status" value="1"/>
</dbReference>
<gene>
    <name evidence="10 12" type="primary">tmk</name>
    <name evidence="12" type="ORF">ACFQ2V_05370</name>
</gene>
<dbReference type="SUPFAM" id="SSF52540">
    <property type="entry name" value="P-loop containing nucleoside triphosphate hydrolases"/>
    <property type="match status" value="1"/>
</dbReference>
<dbReference type="Proteomes" id="UP001597046">
    <property type="component" value="Unassembled WGS sequence"/>
</dbReference>
<evidence type="ECO:0000256" key="4">
    <source>
        <dbReference type="ARBA" id="ARBA00022679"/>
    </source>
</evidence>
<evidence type="ECO:0000256" key="7">
    <source>
        <dbReference type="ARBA" id="ARBA00022777"/>
    </source>
</evidence>
<evidence type="ECO:0000256" key="2">
    <source>
        <dbReference type="ARBA" id="ARBA00012980"/>
    </source>
</evidence>
<dbReference type="EMBL" id="JBHTKH010000002">
    <property type="protein sequence ID" value="MFD1053730.1"/>
    <property type="molecule type" value="Genomic_DNA"/>
</dbReference>
<reference evidence="13" key="1">
    <citation type="journal article" date="2019" name="Int. J. Syst. Evol. Microbiol.">
        <title>The Global Catalogue of Microorganisms (GCM) 10K type strain sequencing project: providing services to taxonomists for standard genome sequencing and annotation.</title>
        <authorList>
            <consortium name="The Broad Institute Genomics Platform"/>
            <consortium name="The Broad Institute Genome Sequencing Center for Infectious Disease"/>
            <person name="Wu L."/>
            <person name="Ma J."/>
        </authorList>
    </citation>
    <scope>NUCLEOTIDE SEQUENCE [LARGE SCALE GENOMIC DNA]</scope>
    <source>
        <strain evidence="13">CCUG 57508</strain>
    </source>
</reference>
<evidence type="ECO:0000256" key="8">
    <source>
        <dbReference type="ARBA" id="ARBA00022840"/>
    </source>
</evidence>
<evidence type="ECO:0000256" key="5">
    <source>
        <dbReference type="ARBA" id="ARBA00022727"/>
    </source>
</evidence>
<protein>
    <recommendedName>
        <fullName evidence="3 10">Thymidylate kinase</fullName>
        <ecNumber evidence="2 10">2.7.4.9</ecNumber>
    </recommendedName>
    <alternativeName>
        <fullName evidence="10">dTMP kinase</fullName>
    </alternativeName>
</protein>
<comment type="catalytic activity">
    <reaction evidence="9 10">
        <text>dTMP + ATP = dTDP + ADP</text>
        <dbReference type="Rhea" id="RHEA:13517"/>
        <dbReference type="ChEBI" id="CHEBI:30616"/>
        <dbReference type="ChEBI" id="CHEBI:58369"/>
        <dbReference type="ChEBI" id="CHEBI:63528"/>
        <dbReference type="ChEBI" id="CHEBI:456216"/>
        <dbReference type="EC" id="2.7.4.9"/>
    </reaction>
</comment>
<dbReference type="RefSeq" id="WP_386051433.1">
    <property type="nucleotide sequence ID" value="NZ_JBHTKH010000002.1"/>
</dbReference>
<feature type="binding site" evidence="10">
    <location>
        <begin position="24"/>
        <end position="31"/>
    </location>
    <ligand>
        <name>ATP</name>
        <dbReference type="ChEBI" id="CHEBI:30616"/>
    </ligand>
</feature>
<dbReference type="NCBIfam" id="TIGR00041">
    <property type="entry name" value="DTMP_kinase"/>
    <property type="match status" value="1"/>
</dbReference>
<dbReference type="CDD" id="cd01672">
    <property type="entry name" value="TMPK"/>
    <property type="match status" value="1"/>
</dbReference>
<keyword evidence="8 10" id="KW-0067">ATP-binding</keyword>
<dbReference type="InterPro" id="IPR018094">
    <property type="entry name" value="Thymidylate_kinase"/>
</dbReference>
<keyword evidence="7 10" id="KW-0418">Kinase</keyword>